<organism evidence="1 2">
    <name type="scientific">Cyanidioschyzon merolae (strain NIES-3377 / 10D)</name>
    <name type="common">Unicellular red alga</name>
    <dbReference type="NCBI Taxonomy" id="280699"/>
    <lineage>
        <taxon>Eukaryota</taxon>
        <taxon>Rhodophyta</taxon>
        <taxon>Bangiophyceae</taxon>
        <taxon>Cyanidiales</taxon>
        <taxon>Cyanidiaceae</taxon>
        <taxon>Cyanidioschyzon</taxon>
    </lineage>
</organism>
<gene>
    <name evidence="1" type="ORF">CYME_CMR084C</name>
</gene>
<keyword evidence="2" id="KW-1185">Reference proteome</keyword>
<dbReference type="GeneID" id="16996683"/>
<dbReference type="EMBL" id="AP006500">
    <property type="protein sequence ID" value="BAM82353.1"/>
    <property type="molecule type" value="Genomic_DNA"/>
</dbReference>
<protein>
    <submittedName>
        <fullName evidence="1">Uncharacterized protein</fullName>
    </submittedName>
</protein>
<reference evidence="1 2" key="2">
    <citation type="journal article" date="2007" name="BMC Biol.">
        <title>A 100%-complete sequence reveals unusually simple genomic features in the hot-spring red alga Cyanidioschyzon merolae.</title>
        <authorList>
            <person name="Nozaki H."/>
            <person name="Takano H."/>
            <person name="Misumi O."/>
            <person name="Terasawa K."/>
            <person name="Matsuzaki M."/>
            <person name="Maruyama S."/>
            <person name="Nishida K."/>
            <person name="Yagisawa F."/>
            <person name="Yoshida Y."/>
            <person name="Fujiwara T."/>
            <person name="Takio S."/>
            <person name="Tamura K."/>
            <person name="Chung S.J."/>
            <person name="Nakamura S."/>
            <person name="Kuroiwa H."/>
            <person name="Tanaka K."/>
            <person name="Sato N."/>
            <person name="Kuroiwa T."/>
        </authorList>
    </citation>
    <scope>NUCLEOTIDE SEQUENCE [LARGE SCALE GENOMIC DNA]</scope>
    <source>
        <strain evidence="1 2">10D</strain>
    </source>
</reference>
<dbReference type="AlphaFoldDB" id="M1VL34"/>
<evidence type="ECO:0000313" key="1">
    <source>
        <dbReference type="EMBL" id="BAM82353.1"/>
    </source>
</evidence>
<dbReference type="InterPro" id="IPR027408">
    <property type="entry name" value="PNPase/RNase_PH_dom_sf"/>
</dbReference>
<evidence type="ECO:0000313" key="2">
    <source>
        <dbReference type="Proteomes" id="UP000007014"/>
    </source>
</evidence>
<dbReference type="KEGG" id="cme:CYME_CMR084C"/>
<reference evidence="1 2" key="1">
    <citation type="journal article" date="2004" name="Nature">
        <title>Genome sequence of the ultrasmall unicellular red alga Cyanidioschyzon merolae 10D.</title>
        <authorList>
            <person name="Matsuzaki M."/>
            <person name="Misumi O."/>
            <person name="Shin-i T."/>
            <person name="Maruyama S."/>
            <person name="Takahara M."/>
            <person name="Miyagishima S."/>
            <person name="Mori T."/>
            <person name="Nishida K."/>
            <person name="Yagisawa F."/>
            <person name="Nishida K."/>
            <person name="Yoshida Y."/>
            <person name="Nishimura Y."/>
            <person name="Nakao S."/>
            <person name="Kobayashi T."/>
            <person name="Momoyama Y."/>
            <person name="Higashiyama T."/>
            <person name="Minoda A."/>
            <person name="Sano M."/>
            <person name="Nomoto H."/>
            <person name="Oishi K."/>
            <person name="Hayashi H."/>
            <person name="Ohta F."/>
            <person name="Nishizaka S."/>
            <person name="Haga S."/>
            <person name="Miura S."/>
            <person name="Morishita T."/>
            <person name="Kabeya Y."/>
            <person name="Terasawa K."/>
            <person name="Suzuki Y."/>
            <person name="Ishii Y."/>
            <person name="Asakawa S."/>
            <person name="Takano H."/>
            <person name="Ohta N."/>
            <person name="Kuroiwa H."/>
            <person name="Tanaka K."/>
            <person name="Shimizu N."/>
            <person name="Sugano S."/>
            <person name="Sato N."/>
            <person name="Nozaki H."/>
            <person name="Ogasawara N."/>
            <person name="Kohara Y."/>
            <person name="Kuroiwa T."/>
        </authorList>
    </citation>
    <scope>NUCLEOTIDE SEQUENCE [LARGE SCALE GENOMIC DNA]</scope>
    <source>
        <strain evidence="1 2">10D</strain>
    </source>
</reference>
<dbReference type="Gene3D" id="3.30.230.70">
    <property type="entry name" value="GHMP Kinase, N-terminal domain"/>
    <property type="match status" value="1"/>
</dbReference>
<accession>M1VL34</accession>
<sequence>MGRFCLDSLEQSELRAMDFDTLVNDTAEMDRLHDPVGFRTRELWTCERRPDGRTVDEPRPTRGCGWLLGSRERGSCPVVQVSHGNSKVLVSARPATTWRVTVQVPGLCYGRSCTHKAMELTEYLEKLVYPIIEQCYASEPRGYNVDVWCWELELSVLDEDGSLHDVFLESIQQILPRCIEARQEHHDAREGPDSTGVHTDERICSMIARLHSRTFLVVHPDAPQDLDSPGVRLVVDPSALEEHTASTLVTAIFYTHEPKSQPVLYFLECRGRPLTADQLTAAIRQVSESLVPSQR</sequence>
<dbReference type="SUPFAM" id="SSF54211">
    <property type="entry name" value="Ribosomal protein S5 domain 2-like"/>
    <property type="match status" value="1"/>
</dbReference>
<dbReference type="InterPro" id="IPR020568">
    <property type="entry name" value="Ribosomal_Su5_D2-typ_SF"/>
</dbReference>
<name>M1VL34_CYAM1</name>
<dbReference type="Proteomes" id="UP000007014">
    <property type="component" value="Chromosome 18"/>
</dbReference>
<dbReference type="OrthoDB" id="10531785at2759"/>
<dbReference type="RefSeq" id="XP_005538389.1">
    <property type="nucleotide sequence ID" value="XM_005538332.1"/>
</dbReference>
<dbReference type="Gramene" id="CMR084CT">
    <property type="protein sequence ID" value="CMR084CT"/>
    <property type="gene ID" value="CMR084C"/>
</dbReference>
<proteinExistence type="predicted"/>
<dbReference type="HOGENOM" id="CLU_944462_0_0_1"/>